<dbReference type="STRING" id="311410.LA5095_04063"/>
<reference evidence="4" key="1">
    <citation type="submission" date="2015-07" db="EMBL/GenBank/DDBJ databases">
        <authorList>
            <person name="Rodrigo-Torres Lidia"/>
            <person name="Arahal R.David."/>
        </authorList>
    </citation>
    <scope>NUCLEOTIDE SEQUENCE [LARGE SCALE GENOMIC DNA]</scope>
    <source>
        <strain evidence="4">CECT 5096</strain>
    </source>
</reference>
<dbReference type="PANTHER" id="PTHR46663">
    <property type="entry name" value="DIGUANYLATE CYCLASE DGCT-RELATED"/>
    <property type="match status" value="1"/>
</dbReference>
<dbReference type="OrthoDB" id="9812260at2"/>
<dbReference type="InterPro" id="IPR043128">
    <property type="entry name" value="Rev_trsase/Diguanyl_cyclase"/>
</dbReference>
<dbReference type="Pfam" id="PF00990">
    <property type="entry name" value="GGDEF"/>
    <property type="match status" value="1"/>
</dbReference>
<accession>A0A0M7AUB4</accession>
<evidence type="ECO:0000313" key="3">
    <source>
        <dbReference type="EMBL" id="CTQ76073.1"/>
    </source>
</evidence>
<dbReference type="SUPFAM" id="SSF55073">
    <property type="entry name" value="Nucleotide cyclase"/>
    <property type="match status" value="1"/>
</dbReference>
<dbReference type="GO" id="GO:0071111">
    <property type="term" value="F:cyclic-guanylate-specific phosphodiesterase activity"/>
    <property type="evidence" value="ECO:0007669"/>
    <property type="project" value="UniProtKB-EC"/>
</dbReference>
<proteinExistence type="predicted"/>
<gene>
    <name evidence="3" type="primary">gmr_10</name>
    <name evidence="3" type="ORF">LA5096_04640</name>
</gene>
<protein>
    <submittedName>
        <fullName evidence="3">Cyclic di-GMP phosphodiesterase Gmr</fullName>
        <ecNumber evidence="3">3.1.4.52</ecNumber>
    </submittedName>
</protein>
<dbReference type="CDD" id="cd01949">
    <property type="entry name" value="GGDEF"/>
    <property type="match status" value="1"/>
</dbReference>
<feature type="transmembrane region" description="Helical" evidence="1">
    <location>
        <begin position="191"/>
        <end position="213"/>
    </location>
</feature>
<dbReference type="PANTHER" id="PTHR46663:SF4">
    <property type="entry name" value="DIGUANYLATE CYCLASE DGCT-RELATED"/>
    <property type="match status" value="1"/>
</dbReference>
<dbReference type="InterPro" id="IPR000160">
    <property type="entry name" value="GGDEF_dom"/>
</dbReference>
<keyword evidence="1" id="KW-0812">Transmembrane</keyword>
<dbReference type="RefSeq" id="WP_055118245.1">
    <property type="nucleotide sequence ID" value="NZ_CXWA01000011.1"/>
</dbReference>
<dbReference type="Gene3D" id="3.30.70.270">
    <property type="match status" value="1"/>
</dbReference>
<dbReference type="GeneID" id="97671924"/>
<dbReference type="EMBL" id="CXWC01000012">
    <property type="protein sequence ID" value="CTQ76073.1"/>
    <property type="molecule type" value="Genomic_DNA"/>
</dbReference>
<dbReference type="AlphaFoldDB" id="A0A0M7AUB4"/>
<dbReference type="InterPro" id="IPR029787">
    <property type="entry name" value="Nucleotide_cyclase"/>
</dbReference>
<dbReference type="SMART" id="SM00267">
    <property type="entry name" value="GGDEF"/>
    <property type="match status" value="1"/>
</dbReference>
<dbReference type="PROSITE" id="PS50887">
    <property type="entry name" value="GGDEF"/>
    <property type="match status" value="1"/>
</dbReference>
<organism evidence="3 4">
    <name type="scientific">Roseibium album</name>
    <dbReference type="NCBI Taxonomy" id="311410"/>
    <lineage>
        <taxon>Bacteria</taxon>
        <taxon>Pseudomonadati</taxon>
        <taxon>Pseudomonadota</taxon>
        <taxon>Alphaproteobacteria</taxon>
        <taxon>Hyphomicrobiales</taxon>
        <taxon>Stappiaceae</taxon>
        <taxon>Roseibium</taxon>
    </lineage>
</organism>
<dbReference type="InterPro" id="IPR052163">
    <property type="entry name" value="DGC-Regulatory_Protein"/>
</dbReference>
<evidence type="ECO:0000313" key="4">
    <source>
        <dbReference type="Proteomes" id="UP000049983"/>
    </source>
</evidence>
<evidence type="ECO:0000256" key="1">
    <source>
        <dbReference type="SAM" id="Phobius"/>
    </source>
</evidence>
<dbReference type="Proteomes" id="UP000049983">
    <property type="component" value="Unassembled WGS sequence"/>
</dbReference>
<keyword evidence="3" id="KW-0378">Hydrolase</keyword>
<feature type="domain" description="GGDEF" evidence="2">
    <location>
        <begin position="257"/>
        <end position="389"/>
    </location>
</feature>
<name>A0A0M7AUB4_9HYPH</name>
<keyword evidence="1" id="KW-0472">Membrane</keyword>
<keyword evidence="4" id="KW-1185">Reference proteome</keyword>
<evidence type="ECO:0000259" key="2">
    <source>
        <dbReference type="PROSITE" id="PS50887"/>
    </source>
</evidence>
<dbReference type="NCBIfam" id="TIGR00254">
    <property type="entry name" value="GGDEF"/>
    <property type="match status" value="1"/>
</dbReference>
<sequence length="404" mass="44922">MMGLGSLRRIKPNPLLAALLSTFVLVSVVYYSLDALIDWQVRIAIQKDAEIRSKKWTENFFETTPSVSQMIESGVAPEKDFAKLENSFVLTGVIRIKLFDSEGMLAFMSDNGVLAPTQFFSERALGVFDSGDSIVFLHAPEEKLGHPEHLRTYVEIYTPAVLPSGECIGVVEVYLDVSVLEAALQDSFRQISGYLIAGTIAVLLIPAGAYVGITRQIIRKDRQFLEFTRYDQLTGALSRNSISGILTRQFSEPQTLSRLGVLFVDIDHFKQVNDKYGHSFGDSLLRHISHILMANLHGKSDAVGRFGGDEFVVLCPNINPHDFRKLYGRVMDVAQKAFQHDGNSYIPSLSIGAYLTAEGDTEKTALHRADLAVYAAKRNGRGQVFEYSEELEGLFTQEDPKQTA</sequence>
<dbReference type="EC" id="3.1.4.52" evidence="3"/>
<keyword evidence="1" id="KW-1133">Transmembrane helix</keyword>